<reference evidence="3" key="1">
    <citation type="submission" date="2022-01" db="EMBL/GenBank/DDBJ databases">
        <title>Whole genome-based taxonomy of the Shewanellaceae.</title>
        <authorList>
            <person name="Martin-Rodriguez A.J."/>
        </authorList>
    </citation>
    <scope>NUCLEOTIDE SEQUENCE</scope>
    <source>
        <strain evidence="3">DSM 16422</strain>
    </source>
</reference>
<evidence type="ECO:0000256" key="1">
    <source>
        <dbReference type="SAM" id="MobiDB-lite"/>
    </source>
</evidence>
<dbReference type="AlphaFoldDB" id="A0A9X1ZQ47"/>
<keyword evidence="4" id="KW-1185">Reference proteome</keyword>
<dbReference type="Proteomes" id="UP001139333">
    <property type="component" value="Unassembled WGS sequence"/>
</dbReference>
<name>A0A9X1ZQ47_9GAMM</name>
<dbReference type="RefSeq" id="WP_248994676.1">
    <property type="nucleotide sequence ID" value="NZ_JAKIKP010000002.1"/>
</dbReference>
<protein>
    <submittedName>
        <fullName evidence="3">Uncharacterized protein</fullName>
    </submittedName>
</protein>
<feature type="signal peptide" evidence="2">
    <location>
        <begin position="1"/>
        <end position="32"/>
    </location>
</feature>
<evidence type="ECO:0000313" key="3">
    <source>
        <dbReference type="EMBL" id="MCL1142003.1"/>
    </source>
</evidence>
<feature type="compositionally biased region" description="Polar residues" evidence="1">
    <location>
        <begin position="102"/>
        <end position="112"/>
    </location>
</feature>
<feature type="chain" id="PRO_5040749107" evidence="2">
    <location>
        <begin position="33"/>
        <end position="125"/>
    </location>
</feature>
<sequence>MKRYQVNRNLFNKPGLVAMLLTAGLFSVNTQAETGDNQQLNTTSMETITITYRNAFDYALYQRTTEMLAGFNRELEQKIVFEARSQSKDMANSWGVQMALNSQQTPQNQYEANSLPFEGVLSQPK</sequence>
<proteinExistence type="predicted"/>
<keyword evidence="2" id="KW-0732">Signal</keyword>
<gene>
    <name evidence="3" type="ORF">L2672_04760</name>
</gene>
<accession>A0A9X1ZQ47</accession>
<comment type="caution">
    <text evidence="3">The sequence shown here is derived from an EMBL/GenBank/DDBJ whole genome shotgun (WGS) entry which is preliminary data.</text>
</comment>
<feature type="region of interest" description="Disordered" evidence="1">
    <location>
        <begin position="102"/>
        <end position="125"/>
    </location>
</feature>
<evidence type="ECO:0000313" key="4">
    <source>
        <dbReference type="Proteomes" id="UP001139333"/>
    </source>
</evidence>
<evidence type="ECO:0000256" key="2">
    <source>
        <dbReference type="SAM" id="SignalP"/>
    </source>
</evidence>
<organism evidence="3 4">
    <name type="scientific">Shewanella gaetbuli</name>
    <dbReference type="NCBI Taxonomy" id="220752"/>
    <lineage>
        <taxon>Bacteria</taxon>
        <taxon>Pseudomonadati</taxon>
        <taxon>Pseudomonadota</taxon>
        <taxon>Gammaproteobacteria</taxon>
        <taxon>Alteromonadales</taxon>
        <taxon>Shewanellaceae</taxon>
        <taxon>Shewanella</taxon>
    </lineage>
</organism>
<dbReference type="EMBL" id="JAKIKP010000002">
    <property type="protein sequence ID" value="MCL1142003.1"/>
    <property type="molecule type" value="Genomic_DNA"/>
</dbReference>